<accession>A0A6C0HH60</accession>
<organism evidence="1">
    <name type="scientific">viral metagenome</name>
    <dbReference type="NCBI Taxonomy" id="1070528"/>
    <lineage>
        <taxon>unclassified sequences</taxon>
        <taxon>metagenomes</taxon>
        <taxon>organismal metagenomes</taxon>
    </lineage>
</organism>
<reference evidence="1" key="1">
    <citation type="journal article" date="2020" name="Nature">
        <title>Giant virus diversity and host interactions through global metagenomics.</title>
        <authorList>
            <person name="Schulz F."/>
            <person name="Roux S."/>
            <person name="Paez-Espino D."/>
            <person name="Jungbluth S."/>
            <person name="Walsh D.A."/>
            <person name="Denef V.J."/>
            <person name="McMahon K.D."/>
            <person name="Konstantinidis K.T."/>
            <person name="Eloe-Fadrosh E.A."/>
            <person name="Kyrpides N.C."/>
            <person name="Woyke T."/>
        </authorList>
    </citation>
    <scope>NUCLEOTIDE SEQUENCE</scope>
    <source>
        <strain evidence="1">GVMAG-M-3300023184-101</strain>
    </source>
</reference>
<sequence>MATSITNLFKNSTIKYLCIKPMDKMEFWSLNFHCLPFETYQEADDYYNKQYKDNDIEYKIEHSTIIPVCKFVPSPLHPFVLNYKLSKFFINAEVEKPIRY</sequence>
<name>A0A6C0HH60_9ZZZZ</name>
<protein>
    <submittedName>
        <fullName evidence="1">Uncharacterized protein</fullName>
    </submittedName>
</protein>
<dbReference type="AlphaFoldDB" id="A0A6C0HH60"/>
<evidence type="ECO:0000313" key="1">
    <source>
        <dbReference type="EMBL" id="QHT79446.1"/>
    </source>
</evidence>
<dbReference type="EMBL" id="MN739949">
    <property type="protein sequence ID" value="QHT79446.1"/>
    <property type="molecule type" value="Genomic_DNA"/>
</dbReference>
<proteinExistence type="predicted"/>